<dbReference type="EMBL" id="VSWC01000183">
    <property type="protein sequence ID" value="KAA1069457.1"/>
    <property type="molecule type" value="Genomic_DNA"/>
</dbReference>
<evidence type="ECO:0000313" key="3">
    <source>
        <dbReference type="Proteomes" id="UP000324748"/>
    </source>
</evidence>
<reference evidence="3 4" key="1">
    <citation type="submission" date="2019-05" db="EMBL/GenBank/DDBJ databases">
        <title>Emergence of the Ug99 lineage of the wheat stem rust pathogen through somatic hybridization.</title>
        <authorList>
            <person name="Li F."/>
            <person name="Upadhyaya N.M."/>
            <person name="Sperschneider J."/>
            <person name="Matny O."/>
            <person name="Nguyen-Phuc H."/>
            <person name="Mago R."/>
            <person name="Raley C."/>
            <person name="Miller M.E."/>
            <person name="Silverstein K.A.T."/>
            <person name="Henningsen E."/>
            <person name="Hirsch C.D."/>
            <person name="Visser B."/>
            <person name="Pretorius Z.A."/>
            <person name="Steffenson B.J."/>
            <person name="Schwessinger B."/>
            <person name="Dodds P.N."/>
            <person name="Figueroa M."/>
        </authorList>
    </citation>
    <scope>NUCLEOTIDE SEQUENCE [LARGE SCALE GENOMIC DNA]</scope>
    <source>
        <strain evidence="1">21-0</strain>
        <strain evidence="2 4">Ug99</strain>
    </source>
</reference>
<organism evidence="2 4">
    <name type="scientific">Puccinia graminis f. sp. tritici</name>
    <dbReference type="NCBI Taxonomy" id="56615"/>
    <lineage>
        <taxon>Eukaryota</taxon>
        <taxon>Fungi</taxon>
        <taxon>Dikarya</taxon>
        <taxon>Basidiomycota</taxon>
        <taxon>Pucciniomycotina</taxon>
        <taxon>Pucciniomycetes</taxon>
        <taxon>Pucciniales</taxon>
        <taxon>Pucciniaceae</taxon>
        <taxon>Puccinia</taxon>
    </lineage>
</organism>
<comment type="caution">
    <text evidence="2">The sequence shown here is derived from an EMBL/GenBank/DDBJ whole genome shotgun (WGS) entry which is preliminary data.</text>
</comment>
<evidence type="ECO:0000313" key="4">
    <source>
        <dbReference type="Proteomes" id="UP000325313"/>
    </source>
</evidence>
<dbReference type="AlphaFoldDB" id="A0A5B0RYE5"/>
<sequence length="79" mass="8748">MPEEQQYFSPRGTKTEIHSNQLPGFDEERWPVAGNSFWVVKFLLRHLCSRGMLGSGACYLETFSSATETIATGCFGLAG</sequence>
<gene>
    <name evidence="1" type="ORF">PGT21_025187</name>
    <name evidence="2" type="ORF">PGTUg99_029199</name>
</gene>
<dbReference type="Proteomes" id="UP000325313">
    <property type="component" value="Unassembled WGS sequence"/>
</dbReference>
<keyword evidence="3" id="KW-1185">Reference proteome</keyword>
<name>A0A5B0RYE5_PUCGR</name>
<dbReference type="Proteomes" id="UP000324748">
    <property type="component" value="Unassembled WGS sequence"/>
</dbReference>
<evidence type="ECO:0000313" key="1">
    <source>
        <dbReference type="EMBL" id="KAA1069457.1"/>
    </source>
</evidence>
<proteinExistence type="predicted"/>
<dbReference type="EMBL" id="VDEP01000105">
    <property type="protein sequence ID" value="KAA1131046.1"/>
    <property type="molecule type" value="Genomic_DNA"/>
</dbReference>
<evidence type="ECO:0000313" key="2">
    <source>
        <dbReference type="EMBL" id="KAA1131046.1"/>
    </source>
</evidence>
<protein>
    <submittedName>
        <fullName evidence="2">Uncharacterized protein</fullName>
    </submittedName>
</protein>
<accession>A0A5B0RYE5</accession>